<dbReference type="HOGENOM" id="CLU_1771373_0_0_1"/>
<dbReference type="Proteomes" id="UP000008827">
    <property type="component" value="Chromosome 11"/>
</dbReference>
<feature type="compositionally biased region" description="Polar residues" evidence="1">
    <location>
        <begin position="1"/>
        <end position="18"/>
    </location>
</feature>
<feature type="region of interest" description="Disordered" evidence="1">
    <location>
        <begin position="107"/>
        <end position="129"/>
    </location>
</feature>
<proteinExistence type="predicted"/>
<name>K7LQ91_SOYBN</name>
<feature type="compositionally biased region" description="Polar residues" evidence="1">
    <location>
        <begin position="119"/>
        <end position="128"/>
    </location>
</feature>
<dbReference type="SMR" id="K7LQ91"/>
<sequence>MPITQSQQAGNDLHNNMNAGKVQKRKAPAKPAKPAHVKPAKPTPVSVKIAKAAPVKTAKPVPKPAPIKNAKLAAATSPVGHYTKMSYGIAKSANTGKRKDAVLHNNNDKAKKKMKLSERTTPSANAAPSSIHKLKKLCELIKGSIYA</sequence>
<dbReference type="RefSeq" id="XP_014619633.1">
    <property type="nucleotide sequence ID" value="XM_014764147.3"/>
</dbReference>
<dbReference type="AlphaFoldDB" id="K7LQ91"/>
<dbReference type="EMBL" id="CM000844">
    <property type="protein sequence ID" value="KRH30528.1"/>
    <property type="molecule type" value="Genomic_DNA"/>
</dbReference>
<evidence type="ECO:0000313" key="4">
    <source>
        <dbReference type="Proteomes" id="UP000008827"/>
    </source>
</evidence>
<protein>
    <submittedName>
        <fullName evidence="2 3">Uncharacterized protein</fullName>
    </submittedName>
</protein>
<feature type="region of interest" description="Disordered" evidence="1">
    <location>
        <begin position="1"/>
        <end position="46"/>
    </location>
</feature>
<dbReference type="EMBL" id="CM000844">
    <property type="protein sequence ID" value="KRH30529.1"/>
    <property type="molecule type" value="Genomic_DNA"/>
</dbReference>
<dbReference type="EnsemblPlants" id="KRH30528">
    <property type="protein sequence ID" value="KRH30528"/>
    <property type="gene ID" value="GLYMA_11G190500"/>
</dbReference>
<reference evidence="2" key="3">
    <citation type="submission" date="2018-07" db="EMBL/GenBank/DDBJ databases">
        <title>WGS assembly of Glycine max.</title>
        <authorList>
            <person name="Schmutz J."/>
            <person name="Cannon S."/>
            <person name="Schlueter J."/>
            <person name="Ma J."/>
            <person name="Mitros T."/>
            <person name="Nelson W."/>
            <person name="Hyten D."/>
            <person name="Song Q."/>
            <person name="Thelen J."/>
            <person name="Cheng J."/>
            <person name="Xu D."/>
            <person name="Hellsten U."/>
            <person name="May G."/>
            <person name="Yu Y."/>
            <person name="Sakurai T."/>
            <person name="Umezawa T."/>
            <person name="Bhattacharyya M."/>
            <person name="Sandhu D."/>
            <person name="Valliyodan B."/>
            <person name="Lindquist E."/>
            <person name="Peto M."/>
            <person name="Grant D."/>
            <person name="Shu S."/>
            <person name="Goodstein D."/>
            <person name="Barry K."/>
            <person name="Futrell-Griggs M."/>
            <person name="Abernathy B."/>
            <person name="Du J."/>
            <person name="Tian Z."/>
            <person name="Zhu L."/>
            <person name="Gill N."/>
            <person name="Joshi T."/>
            <person name="Libault M."/>
            <person name="Sethuraman A."/>
            <person name="Zhang X."/>
            <person name="Shinozaki K."/>
            <person name="Nguyen H."/>
            <person name="Wing R."/>
            <person name="Cregan P."/>
            <person name="Specht J."/>
            <person name="Grimwood J."/>
            <person name="Rokhsar D."/>
            <person name="Stacey G."/>
            <person name="Shoemaker R."/>
            <person name="Jackson S."/>
        </authorList>
    </citation>
    <scope>NUCLEOTIDE SEQUENCE</scope>
    <source>
        <tissue evidence="2">Callus</tissue>
    </source>
</reference>
<dbReference type="GeneID" id="100797978"/>
<reference evidence="2 3" key="1">
    <citation type="journal article" date="2010" name="Nature">
        <title>Genome sequence of the palaeopolyploid soybean.</title>
        <authorList>
            <person name="Schmutz J."/>
            <person name="Cannon S.B."/>
            <person name="Schlueter J."/>
            <person name="Ma J."/>
            <person name="Mitros T."/>
            <person name="Nelson W."/>
            <person name="Hyten D.L."/>
            <person name="Song Q."/>
            <person name="Thelen J.J."/>
            <person name="Cheng J."/>
            <person name="Xu D."/>
            <person name="Hellsten U."/>
            <person name="May G.D."/>
            <person name="Yu Y."/>
            <person name="Sakurai T."/>
            <person name="Umezawa T."/>
            <person name="Bhattacharyya M.K."/>
            <person name="Sandhu D."/>
            <person name="Valliyodan B."/>
            <person name="Lindquist E."/>
            <person name="Peto M."/>
            <person name="Grant D."/>
            <person name="Shu S."/>
            <person name="Goodstein D."/>
            <person name="Barry K."/>
            <person name="Futrell-Griggs M."/>
            <person name="Abernathy B."/>
            <person name="Du J."/>
            <person name="Tian Z."/>
            <person name="Zhu L."/>
            <person name="Gill N."/>
            <person name="Joshi T."/>
            <person name="Libault M."/>
            <person name="Sethuraman A."/>
            <person name="Zhang X.-C."/>
            <person name="Shinozaki K."/>
            <person name="Nguyen H.T."/>
            <person name="Wing R.A."/>
            <person name="Cregan P."/>
            <person name="Specht J."/>
            <person name="Grimwood J."/>
            <person name="Rokhsar D."/>
            <person name="Stacey G."/>
            <person name="Shoemaker R.C."/>
            <person name="Jackson S.A."/>
        </authorList>
    </citation>
    <scope>NUCLEOTIDE SEQUENCE [LARGE SCALE GENOMIC DNA]</scope>
    <source>
        <strain evidence="3">cv. Williams 82</strain>
        <tissue evidence="2">Callus</tissue>
    </source>
</reference>
<dbReference type="Gramene" id="KRH30528">
    <property type="protein sequence ID" value="KRH30528"/>
    <property type="gene ID" value="GLYMA_11G190500"/>
</dbReference>
<dbReference type="EnsemblPlants" id="KRH30529">
    <property type="protein sequence ID" value="KRH30529"/>
    <property type="gene ID" value="GLYMA_11G190500"/>
</dbReference>
<evidence type="ECO:0000256" key="1">
    <source>
        <dbReference type="SAM" id="MobiDB-lite"/>
    </source>
</evidence>
<evidence type="ECO:0000313" key="3">
    <source>
        <dbReference type="EnsemblPlants" id="KRH30528"/>
    </source>
</evidence>
<dbReference type="PaxDb" id="3847-GLYMA11G19585.2"/>
<organism evidence="3">
    <name type="scientific">Glycine max</name>
    <name type="common">Soybean</name>
    <name type="synonym">Glycine hispida</name>
    <dbReference type="NCBI Taxonomy" id="3847"/>
    <lineage>
        <taxon>Eukaryota</taxon>
        <taxon>Viridiplantae</taxon>
        <taxon>Streptophyta</taxon>
        <taxon>Embryophyta</taxon>
        <taxon>Tracheophyta</taxon>
        <taxon>Spermatophyta</taxon>
        <taxon>Magnoliopsida</taxon>
        <taxon>eudicotyledons</taxon>
        <taxon>Gunneridae</taxon>
        <taxon>Pentapetalae</taxon>
        <taxon>rosids</taxon>
        <taxon>fabids</taxon>
        <taxon>Fabales</taxon>
        <taxon>Fabaceae</taxon>
        <taxon>Papilionoideae</taxon>
        <taxon>50 kb inversion clade</taxon>
        <taxon>NPAAA clade</taxon>
        <taxon>indigoferoid/millettioid clade</taxon>
        <taxon>Phaseoleae</taxon>
        <taxon>Glycine</taxon>
        <taxon>Glycine subgen. Soja</taxon>
    </lineage>
</organism>
<accession>K7LQ91</accession>
<reference evidence="3" key="2">
    <citation type="submission" date="2018-02" db="UniProtKB">
        <authorList>
            <consortium name="EnsemblPlants"/>
        </authorList>
    </citation>
    <scope>IDENTIFICATION</scope>
    <source>
        <strain evidence="3">Williams 82</strain>
    </source>
</reference>
<keyword evidence="4" id="KW-1185">Reference proteome</keyword>
<dbReference type="ExpressionAtlas" id="K7LQ91">
    <property type="expression patterns" value="baseline and differential"/>
</dbReference>
<dbReference type="KEGG" id="gmx:100797978"/>
<dbReference type="RefSeq" id="XP_014619632.1">
    <property type="nucleotide sequence ID" value="XM_014764146.3"/>
</dbReference>
<dbReference type="Gramene" id="KRH30529">
    <property type="protein sequence ID" value="KRH30529"/>
    <property type="gene ID" value="GLYMA_11G190500"/>
</dbReference>
<gene>
    <name evidence="3" type="primary">LOC100797978</name>
    <name evidence="2" type="ORF">GLYMA_11G190500</name>
</gene>
<feature type="compositionally biased region" description="Basic residues" evidence="1">
    <location>
        <begin position="22"/>
        <end position="39"/>
    </location>
</feature>
<evidence type="ECO:0000313" key="2">
    <source>
        <dbReference type="EMBL" id="KRH30528.1"/>
    </source>
</evidence>